<protein>
    <submittedName>
        <fullName evidence="2">Uncharacterized protein</fullName>
    </submittedName>
</protein>
<proteinExistence type="predicted"/>
<gene>
    <name evidence="2" type="ORF">FE810_15725</name>
</gene>
<organism evidence="2 3">
    <name type="scientific">Thalassotalea litorea</name>
    <dbReference type="NCBI Taxonomy" id="2020715"/>
    <lineage>
        <taxon>Bacteria</taxon>
        <taxon>Pseudomonadati</taxon>
        <taxon>Pseudomonadota</taxon>
        <taxon>Gammaproteobacteria</taxon>
        <taxon>Alteromonadales</taxon>
        <taxon>Colwelliaceae</taxon>
        <taxon>Thalassotalea</taxon>
    </lineage>
</organism>
<dbReference type="Proteomes" id="UP000307790">
    <property type="component" value="Unassembled WGS sequence"/>
</dbReference>
<comment type="caution">
    <text evidence="2">The sequence shown here is derived from an EMBL/GenBank/DDBJ whole genome shotgun (WGS) entry which is preliminary data.</text>
</comment>
<name>A0A5R9IM92_9GAMM</name>
<evidence type="ECO:0000313" key="3">
    <source>
        <dbReference type="Proteomes" id="UP000307790"/>
    </source>
</evidence>
<dbReference type="EMBL" id="VCBC01000019">
    <property type="protein sequence ID" value="TLU61119.1"/>
    <property type="molecule type" value="Genomic_DNA"/>
</dbReference>
<evidence type="ECO:0000256" key="1">
    <source>
        <dbReference type="SAM" id="SignalP"/>
    </source>
</evidence>
<dbReference type="InterPro" id="IPR023393">
    <property type="entry name" value="START-like_dom_sf"/>
</dbReference>
<keyword evidence="1" id="KW-0732">Signal</keyword>
<dbReference type="Gene3D" id="3.30.530.20">
    <property type="match status" value="1"/>
</dbReference>
<sequence length="230" mass="26253">MMQGVWKHPTLMVFAASVLCGNLLGTIAHAESTSESITQSHQQTQLPQPWNIQQQNDWVRIQYRDNPITGFVEIKAHLMLNTDLASVRHLLTNTQAVLTWVEGVKRIVVLQKTENTRVQLTILDPVWPVQPREMLTTNILLDSANQFTLKVQDNNQYLKLNPARIRVKQIDVQWQVQQTDEKRVEIDYLGYFQPGGSLPAWLSNEIFLVLISKSLNNLKTVSEQNNGSAE</sequence>
<dbReference type="RefSeq" id="WP_138321397.1">
    <property type="nucleotide sequence ID" value="NZ_VCBC01000019.1"/>
</dbReference>
<reference evidence="2 3" key="1">
    <citation type="submission" date="2019-05" db="EMBL/GenBank/DDBJ databases">
        <title>Genome sequences of Thalassotalea litorea 1K03283.</title>
        <authorList>
            <person name="Zhang D."/>
        </authorList>
    </citation>
    <scope>NUCLEOTIDE SEQUENCE [LARGE SCALE GENOMIC DNA]</scope>
    <source>
        <strain evidence="2 3">MCCC 1K03283</strain>
    </source>
</reference>
<accession>A0A5R9IM92</accession>
<evidence type="ECO:0000313" key="2">
    <source>
        <dbReference type="EMBL" id="TLU61119.1"/>
    </source>
</evidence>
<dbReference type="AlphaFoldDB" id="A0A5R9IM92"/>
<keyword evidence="3" id="KW-1185">Reference proteome</keyword>
<dbReference type="SUPFAM" id="SSF55961">
    <property type="entry name" value="Bet v1-like"/>
    <property type="match status" value="1"/>
</dbReference>
<feature type="signal peptide" evidence="1">
    <location>
        <begin position="1"/>
        <end position="30"/>
    </location>
</feature>
<dbReference type="OrthoDB" id="5734556at2"/>
<feature type="chain" id="PRO_5024345709" evidence="1">
    <location>
        <begin position="31"/>
        <end position="230"/>
    </location>
</feature>